<protein>
    <recommendedName>
        <fullName evidence="3">DUF3368 domain-containing protein</fullName>
    </recommendedName>
</protein>
<dbReference type="Proteomes" id="UP000192491">
    <property type="component" value="Unassembled WGS sequence"/>
</dbReference>
<sequence length="168" mass="18222">MKPVIVIADASPLIALARIQHLHLLREIFTDVVMTEVVQQEVLSGGNFADSVAIRAAIQEGWLQVCHSPSDNDGTHLEWLDPGERSSILLALEYQRNRHTPRLVIDEAKGRAAAQNLSLELIGSAGIIATAARLGLIPQARPLLESLRASGYYLSQTVIELALKSAGE</sequence>
<dbReference type="PANTHER" id="PTHR39550:SF1">
    <property type="entry name" value="SLL0658 PROTEIN"/>
    <property type="match status" value="1"/>
</dbReference>
<accession>A0A1Y1QU33</accession>
<dbReference type="AlphaFoldDB" id="A0A1Y1QU33"/>
<evidence type="ECO:0000313" key="1">
    <source>
        <dbReference type="EMBL" id="OQX13811.1"/>
    </source>
</evidence>
<dbReference type="InterPro" id="IPR021799">
    <property type="entry name" value="PIN-like_prokaryotic"/>
</dbReference>
<organism evidence="1 2">
    <name type="scientific">Thiothrix lacustris</name>
    <dbReference type="NCBI Taxonomy" id="525917"/>
    <lineage>
        <taxon>Bacteria</taxon>
        <taxon>Pseudomonadati</taxon>
        <taxon>Pseudomonadota</taxon>
        <taxon>Gammaproteobacteria</taxon>
        <taxon>Thiotrichales</taxon>
        <taxon>Thiotrichaceae</taxon>
        <taxon>Thiothrix</taxon>
    </lineage>
</organism>
<evidence type="ECO:0008006" key="3">
    <source>
        <dbReference type="Google" id="ProtNLM"/>
    </source>
</evidence>
<gene>
    <name evidence="1" type="ORF">BWK73_11210</name>
</gene>
<reference evidence="1 2" key="1">
    <citation type="submission" date="2017-01" db="EMBL/GenBank/DDBJ databases">
        <title>Novel large sulfur bacteria in the metagenomes of groundwater-fed chemosynthetic microbial mats in the Lake Huron basin.</title>
        <authorList>
            <person name="Sharrar A.M."/>
            <person name="Flood B.E."/>
            <person name="Bailey J.V."/>
            <person name="Jones D.S."/>
            <person name="Biddanda B."/>
            <person name="Ruberg S.A."/>
            <person name="Marcus D.N."/>
            <person name="Dick G.J."/>
        </authorList>
    </citation>
    <scope>NUCLEOTIDE SEQUENCE [LARGE SCALE GENOMIC DNA]</scope>
    <source>
        <strain evidence="1">A8</strain>
    </source>
</reference>
<comment type="caution">
    <text evidence="1">The sequence shown here is derived from an EMBL/GenBank/DDBJ whole genome shotgun (WGS) entry which is preliminary data.</text>
</comment>
<name>A0A1Y1QU33_9GAMM</name>
<dbReference type="EMBL" id="MTEJ01000040">
    <property type="protein sequence ID" value="OQX13811.1"/>
    <property type="molecule type" value="Genomic_DNA"/>
</dbReference>
<dbReference type="PANTHER" id="PTHR39550">
    <property type="entry name" value="SLL0658 PROTEIN"/>
    <property type="match status" value="1"/>
</dbReference>
<proteinExistence type="predicted"/>
<dbReference type="Pfam" id="PF11848">
    <property type="entry name" value="DUF3368"/>
    <property type="match status" value="1"/>
</dbReference>
<evidence type="ECO:0000313" key="2">
    <source>
        <dbReference type="Proteomes" id="UP000192491"/>
    </source>
</evidence>